<keyword evidence="2" id="KW-1185">Reference proteome</keyword>
<proteinExistence type="predicted"/>
<dbReference type="EMBL" id="FNXY01000003">
    <property type="protein sequence ID" value="SEI77760.1"/>
    <property type="molecule type" value="Genomic_DNA"/>
</dbReference>
<gene>
    <name evidence="1" type="ORF">SAMN04487995_2163</name>
</gene>
<dbReference type="STRING" id="408657.SAMN04487995_2163"/>
<dbReference type="Proteomes" id="UP000199532">
    <property type="component" value="Unassembled WGS sequence"/>
</dbReference>
<evidence type="ECO:0000313" key="1">
    <source>
        <dbReference type="EMBL" id="SEI77760.1"/>
    </source>
</evidence>
<reference evidence="1 2" key="1">
    <citation type="submission" date="2016-10" db="EMBL/GenBank/DDBJ databases">
        <authorList>
            <person name="de Groot N.N."/>
        </authorList>
    </citation>
    <scope>NUCLEOTIDE SEQUENCE [LARGE SCALE GENOMIC DNA]</scope>
    <source>
        <strain evidence="1 2">DSM 19938</strain>
    </source>
</reference>
<dbReference type="Pfam" id="PF12669">
    <property type="entry name" value="FeoB_associated"/>
    <property type="match status" value="1"/>
</dbReference>
<protein>
    <recommendedName>
        <fullName evidence="3">Virus attachment protein p12 family protein</fullName>
    </recommendedName>
</protein>
<dbReference type="RefSeq" id="WP_090335161.1">
    <property type="nucleotide sequence ID" value="NZ_FNXY01000003.1"/>
</dbReference>
<evidence type="ECO:0000313" key="2">
    <source>
        <dbReference type="Proteomes" id="UP000199532"/>
    </source>
</evidence>
<dbReference type="AlphaFoldDB" id="A0A1H6TNE1"/>
<name>A0A1H6TNE1_9BACT</name>
<sequence length="45" mass="4800">MIQQLIIFMLFLAAAGFIGRKIWKSFDSSGGCGKGCGCSTDKKIA</sequence>
<organism evidence="1 2">
    <name type="scientific">Dyadobacter koreensis</name>
    <dbReference type="NCBI Taxonomy" id="408657"/>
    <lineage>
        <taxon>Bacteria</taxon>
        <taxon>Pseudomonadati</taxon>
        <taxon>Bacteroidota</taxon>
        <taxon>Cytophagia</taxon>
        <taxon>Cytophagales</taxon>
        <taxon>Spirosomataceae</taxon>
        <taxon>Dyadobacter</taxon>
    </lineage>
</organism>
<evidence type="ECO:0008006" key="3">
    <source>
        <dbReference type="Google" id="ProtNLM"/>
    </source>
</evidence>
<accession>A0A1H6TNE1</accession>